<dbReference type="PANTHER" id="PTHR33560">
    <property type="entry name" value="PROTEIN FAM227B"/>
    <property type="match status" value="1"/>
</dbReference>
<organism evidence="3 4">
    <name type="scientific">Triparma columacea</name>
    <dbReference type="NCBI Taxonomy" id="722753"/>
    <lineage>
        <taxon>Eukaryota</taxon>
        <taxon>Sar</taxon>
        <taxon>Stramenopiles</taxon>
        <taxon>Ochrophyta</taxon>
        <taxon>Bolidophyceae</taxon>
        <taxon>Parmales</taxon>
        <taxon>Triparmaceae</taxon>
        <taxon>Triparma</taxon>
    </lineage>
</organism>
<dbReference type="Proteomes" id="UP001165065">
    <property type="component" value="Unassembled WGS sequence"/>
</dbReference>
<dbReference type="PANTHER" id="PTHR33560:SF1">
    <property type="entry name" value="PROTEIN FAM227A"/>
    <property type="match status" value="1"/>
</dbReference>
<dbReference type="EMBL" id="BRYA01000363">
    <property type="protein sequence ID" value="GMI47852.1"/>
    <property type="molecule type" value="Genomic_DNA"/>
</dbReference>
<evidence type="ECO:0000256" key="2">
    <source>
        <dbReference type="SAM" id="MobiDB-lite"/>
    </source>
</evidence>
<feature type="region of interest" description="Disordered" evidence="2">
    <location>
        <begin position="165"/>
        <end position="193"/>
    </location>
</feature>
<feature type="region of interest" description="Disordered" evidence="2">
    <location>
        <begin position="1"/>
        <end position="70"/>
    </location>
</feature>
<sequence length="490" mass="55480">MRSMKKSVSIRAHTSSPQPPLGRLSPTAAASKGAKSGRILVKNSGSTVEEGSVQGRSSPQSPTQGAFLTSLSGSGALGSGSVANWRAQTVEDAPIPEYEDGNVMPPPNFQWLRVCEDIMQTFPGAAGSGRRFWNNSLGLPEFQDIVSDGFWWVMVHVIKEKINREKREKEEEEKKRGEDEMQQEEKGGEDDHRYDDPFFRRLSKNFVRMFEKIPFSKKDHFFGHFPDVMTFTLLLSFNSAYPRSRSKIDDDDFKQQVLDLCSEWTTGFVSSKKSSSANSWVFEHDFQDTKTTNAAERMKHLGENPSTPSTSRRKLKQQMEKLKGEGAGEGGGVEEGHMRPVRMSHVLKHSPFMATYLKGFGTYGDNRQLEVKVGLSFSPTRPVVTFENKKVVGKAQWMSDCGGKNGIDRKKEQAMFRETERRAESTAKDLKKLYHKQRKEFKEMVMDTKNREADVLKDLQDLERKMLKSEKTDFANKLVEGRAMGERSGR</sequence>
<dbReference type="AlphaFoldDB" id="A0A9W7GPW0"/>
<protein>
    <submittedName>
        <fullName evidence="3">Uncharacterized protein</fullName>
    </submittedName>
</protein>
<evidence type="ECO:0000313" key="4">
    <source>
        <dbReference type="Proteomes" id="UP001165065"/>
    </source>
</evidence>
<dbReference type="Pfam" id="PF14922">
    <property type="entry name" value="FWWh"/>
    <property type="match status" value="1"/>
</dbReference>
<feature type="compositionally biased region" description="Basic and acidic residues" evidence="2">
    <location>
        <begin position="317"/>
        <end position="326"/>
    </location>
</feature>
<feature type="compositionally biased region" description="Polar residues" evidence="2">
    <location>
        <begin position="43"/>
        <end position="64"/>
    </location>
</feature>
<name>A0A9W7GPW0_9STRA</name>
<proteinExistence type="inferred from homology"/>
<comment type="similarity">
    <text evidence="1">Belongs to the FAM227 family.</text>
</comment>
<feature type="region of interest" description="Disordered" evidence="2">
    <location>
        <begin position="299"/>
        <end position="336"/>
    </location>
</feature>
<dbReference type="InterPro" id="IPR029417">
    <property type="entry name" value="FAM227"/>
</dbReference>
<reference evidence="4" key="1">
    <citation type="journal article" date="2023" name="Commun. Biol.">
        <title>Genome analysis of Parmales, the sister group of diatoms, reveals the evolutionary specialization of diatoms from phago-mixotrophs to photoautotrophs.</title>
        <authorList>
            <person name="Ban H."/>
            <person name="Sato S."/>
            <person name="Yoshikawa S."/>
            <person name="Yamada K."/>
            <person name="Nakamura Y."/>
            <person name="Ichinomiya M."/>
            <person name="Sato N."/>
            <person name="Blanc-Mathieu R."/>
            <person name="Endo H."/>
            <person name="Kuwata A."/>
            <person name="Ogata H."/>
        </authorList>
    </citation>
    <scope>NUCLEOTIDE SEQUENCE [LARGE SCALE GENOMIC DNA]</scope>
</reference>
<evidence type="ECO:0000313" key="3">
    <source>
        <dbReference type="EMBL" id="GMI47852.1"/>
    </source>
</evidence>
<keyword evidence="4" id="KW-1185">Reference proteome</keyword>
<comment type="caution">
    <text evidence="3">The sequence shown here is derived from an EMBL/GenBank/DDBJ whole genome shotgun (WGS) entry which is preliminary data.</text>
</comment>
<accession>A0A9W7GPW0</accession>
<gene>
    <name evidence="3" type="ORF">TrCOL_g5334</name>
</gene>
<evidence type="ECO:0000256" key="1">
    <source>
        <dbReference type="ARBA" id="ARBA00008666"/>
    </source>
</evidence>
<dbReference type="OrthoDB" id="192826at2759"/>